<evidence type="ECO:0000256" key="4">
    <source>
        <dbReference type="ARBA" id="ARBA00022702"/>
    </source>
</evidence>
<accession>A0AAD7W2D5</accession>
<dbReference type="EMBL" id="JAINUG010000373">
    <property type="protein sequence ID" value="KAJ8373113.1"/>
    <property type="molecule type" value="Genomic_DNA"/>
</dbReference>
<dbReference type="CDD" id="cd00069">
    <property type="entry name" value="GHB_like"/>
    <property type="match status" value="1"/>
</dbReference>
<dbReference type="PANTHER" id="PTHR11515:SF29">
    <property type="entry name" value="THYROTROPIN SUBUNIT BETA-LIKE"/>
    <property type="match status" value="1"/>
</dbReference>
<evidence type="ECO:0000313" key="9">
    <source>
        <dbReference type="EMBL" id="KAJ8373113.1"/>
    </source>
</evidence>
<name>A0AAD7W2D5_9TELE</name>
<dbReference type="GO" id="GO:0010817">
    <property type="term" value="P:regulation of hormone levels"/>
    <property type="evidence" value="ECO:0007669"/>
    <property type="project" value="UniProtKB-ARBA"/>
</dbReference>
<evidence type="ECO:0000256" key="1">
    <source>
        <dbReference type="ARBA" id="ARBA00004613"/>
    </source>
</evidence>
<dbReference type="SUPFAM" id="SSF57501">
    <property type="entry name" value="Cystine-knot cytokines"/>
    <property type="match status" value="1"/>
</dbReference>
<dbReference type="InterPro" id="IPR018245">
    <property type="entry name" value="Gonadotropin_bsu_CS"/>
</dbReference>
<dbReference type="GO" id="GO:0005179">
    <property type="term" value="F:hormone activity"/>
    <property type="evidence" value="ECO:0007669"/>
    <property type="project" value="UniProtKB-KW"/>
</dbReference>
<evidence type="ECO:0000256" key="7">
    <source>
        <dbReference type="SAM" id="SignalP"/>
    </source>
</evidence>
<keyword evidence="7" id="KW-0732">Signal</keyword>
<keyword evidence="3" id="KW-0964">Secreted</keyword>
<protein>
    <recommendedName>
        <fullName evidence="8">Glycoprotein hormone subunit beta domain-containing protein</fullName>
    </recommendedName>
</protein>
<dbReference type="Proteomes" id="UP001221898">
    <property type="component" value="Unassembled WGS sequence"/>
</dbReference>
<dbReference type="InterPro" id="IPR001545">
    <property type="entry name" value="Gonadotropin_bsu"/>
</dbReference>
<evidence type="ECO:0000256" key="2">
    <source>
        <dbReference type="ARBA" id="ARBA00006552"/>
    </source>
</evidence>
<dbReference type="PANTHER" id="PTHR11515">
    <property type="entry name" value="GLYCOPROTEIN HORMONE BETA CHAIN"/>
    <property type="match status" value="1"/>
</dbReference>
<evidence type="ECO:0000259" key="8">
    <source>
        <dbReference type="Pfam" id="PF00007"/>
    </source>
</evidence>
<dbReference type="AlphaFoldDB" id="A0AAD7W2D5"/>
<gene>
    <name evidence="9" type="ORF">AAFF_G00271180</name>
</gene>
<comment type="caution">
    <text evidence="9">The sequence shown here is derived from an EMBL/GenBank/DDBJ whole genome shotgun (WGS) entry which is preliminary data.</text>
</comment>
<dbReference type="GO" id="GO:0005737">
    <property type="term" value="C:cytoplasm"/>
    <property type="evidence" value="ECO:0007669"/>
    <property type="project" value="TreeGrafter"/>
</dbReference>
<comment type="similarity">
    <text evidence="2">Belongs to the glycoprotein hormones subunit beta family.</text>
</comment>
<dbReference type="GO" id="GO:0007186">
    <property type="term" value="P:G protein-coupled receptor signaling pathway"/>
    <property type="evidence" value="ECO:0007669"/>
    <property type="project" value="TreeGrafter"/>
</dbReference>
<keyword evidence="4" id="KW-0372">Hormone</keyword>
<evidence type="ECO:0000256" key="3">
    <source>
        <dbReference type="ARBA" id="ARBA00022525"/>
    </source>
</evidence>
<feature type="non-terminal residue" evidence="9">
    <location>
        <position position="1"/>
    </location>
</feature>
<feature type="domain" description="Glycoprotein hormone subunit beta" evidence="8">
    <location>
        <begin position="20"/>
        <end position="122"/>
    </location>
</feature>
<evidence type="ECO:0000256" key="5">
    <source>
        <dbReference type="ARBA" id="ARBA00023157"/>
    </source>
</evidence>
<dbReference type="Gene3D" id="2.10.90.10">
    <property type="entry name" value="Cystine-knot cytokines"/>
    <property type="match status" value="1"/>
</dbReference>
<reference evidence="9" key="1">
    <citation type="journal article" date="2023" name="Science">
        <title>Genome structures resolve the early diversification of teleost fishes.</title>
        <authorList>
            <person name="Parey E."/>
            <person name="Louis A."/>
            <person name="Montfort J."/>
            <person name="Bouchez O."/>
            <person name="Roques C."/>
            <person name="Iampietro C."/>
            <person name="Lluch J."/>
            <person name="Castinel A."/>
            <person name="Donnadieu C."/>
            <person name="Desvignes T."/>
            <person name="Floi Bucao C."/>
            <person name="Jouanno E."/>
            <person name="Wen M."/>
            <person name="Mejri S."/>
            <person name="Dirks R."/>
            <person name="Jansen H."/>
            <person name="Henkel C."/>
            <person name="Chen W.J."/>
            <person name="Zahm M."/>
            <person name="Cabau C."/>
            <person name="Klopp C."/>
            <person name="Thompson A.W."/>
            <person name="Robinson-Rechavi M."/>
            <person name="Braasch I."/>
            <person name="Lecointre G."/>
            <person name="Bobe J."/>
            <person name="Postlethwait J.H."/>
            <person name="Berthelot C."/>
            <person name="Roest Crollius H."/>
            <person name="Guiguen Y."/>
        </authorList>
    </citation>
    <scope>NUCLEOTIDE SEQUENCE</scope>
    <source>
        <strain evidence="9">NC1722</strain>
    </source>
</reference>
<dbReference type="PROSITE" id="PS00261">
    <property type="entry name" value="GLYCO_HORMONE_BETA_1"/>
    <property type="match status" value="1"/>
</dbReference>
<dbReference type="InterPro" id="IPR029034">
    <property type="entry name" value="Cystine-knot_cytokine"/>
</dbReference>
<keyword evidence="6" id="KW-0325">Glycoprotein</keyword>
<feature type="chain" id="PRO_5042296981" description="Glycoprotein hormone subunit beta domain-containing protein" evidence="7">
    <location>
        <begin position="21"/>
        <end position="130"/>
    </location>
</feature>
<evidence type="ECO:0000256" key="6">
    <source>
        <dbReference type="ARBA" id="ARBA00023180"/>
    </source>
</evidence>
<organism evidence="9 10">
    <name type="scientific">Aldrovandia affinis</name>
    <dbReference type="NCBI Taxonomy" id="143900"/>
    <lineage>
        <taxon>Eukaryota</taxon>
        <taxon>Metazoa</taxon>
        <taxon>Chordata</taxon>
        <taxon>Craniata</taxon>
        <taxon>Vertebrata</taxon>
        <taxon>Euteleostomi</taxon>
        <taxon>Actinopterygii</taxon>
        <taxon>Neopterygii</taxon>
        <taxon>Teleostei</taxon>
        <taxon>Notacanthiformes</taxon>
        <taxon>Halosauridae</taxon>
        <taxon>Aldrovandia</taxon>
    </lineage>
</organism>
<sequence length="130" mass="14516">MRVSTLACAVLCLLTAQTLAKCVLQNYTLYAERKDCGRCVAINTTICSGFCFSRDTNVRERGWNRLLIQRGCAYRALAYRAVKMPGCPATVDPFFSYPVALRCHCSHCNTTNNECLSRDHRPSPKCSKAP</sequence>
<dbReference type="FunFam" id="2.10.90.10:FF:000007">
    <property type="entry name" value="Luteinizing hormone beta subunit"/>
    <property type="match status" value="1"/>
</dbReference>
<proteinExistence type="inferred from homology"/>
<keyword evidence="10" id="KW-1185">Reference proteome</keyword>
<feature type="signal peptide" evidence="7">
    <location>
        <begin position="1"/>
        <end position="20"/>
    </location>
</feature>
<dbReference type="GO" id="GO:0005615">
    <property type="term" value="C:extracellular space"/>
    <property type="evidence" value="ECO:0007669"/>
    <property type="project" value="TreeGrafter"/>
</dbReference>
<evidence type="ECO:0000313" key="10">
    <source>
        <dbReference type="Proteomes" id="UP001221898"/>
    </source>
</evidence>
<comment type="subcellular location">
    <subcellularLocation>
        <location evidence="1">Secreted</location>
    </subcellularLocation>
</comment>
<dbReference type="InterPro" id="IPR006208">
    <property type="entry name" value="Glyco_hormone_CN"/>
</dbReference>
<dbReference type="SMART" id="SM00068">
    <property type="entry name" value="GHB"/>
    <property type="match status" value="1"/>
</dbReference>
<dbReference type="Pfam" id="PF00007">
    <property type="entry name" value="Cys_knot"/>
    <property type="match status" value="1"/>
</dbReference>
<keyword evidence="5" id="KW-1015">Disulfide bond</keyword>